<gene>
    <name evidence="3" type="ORF">GCM10009547_33630</name>
</gene>
<keyword evidence="2" id="KW-1133">Transmembrane helix</keyword>
<sequence>MFSSGKGNTTESGREIPDWMLPEQQGRHWYGRKRKSDYRKPTPKGGYDRFRGYDAIVDEDEQTGREGVDMPAAIMVLGGVALVLSFVPLIKYVAVLFAIVAVVLATREFARIDPFAKIKLKGKDVRDQRFCRIGRFLAILAVISVVASVLWGVKTDRDNRIKAGEGGTSKVLEQDLRVEFGVFEVGQDAVGAETRRLPVTFRNKADSTRSFEAQIECLDGDNRRIASQTVFAPKMRAGEERSIDAFGYVDSETTQQLKTATCRVATAKSE</sequence>
<keyword evidence="4" id="KW-1185">Reference proteome</keyword>
<accession>A0ABN1H2N9</accession>
<feature type="region of interest" description="Disordered" evidence="1">
    <location>
        <begin position="1"/>
        <end position="46"/>
    </location>
</feature>
<comment type="caution">
    <text evidence="3">The sequence shown here is derived from an EMBL/GenBank/DDBJ whole genome shotgun (WGS) entry which is preliminary data.</text>
</comment>
<feature type="compositionally biased region" description="Polar residues" evidence="1">
    <location>
        <begin position="1"/>
        <end position="11"/>
    </location>
</feature>
<proteinExistence type="predicted"/>
<evidence type="ECO:0000313" key="4">
    <source>
        <dbReference type="Proteomes" id="UP001500957"/>
    </source>
</evidence>
<evidence type="ECO:0000256" key="1">
    <source>
        <dbReference type="SAM" id="MobiDB-lite"/>
    </source>
</evidence>
<feature type="transmembrane region" description="Helical" evidence="2">
    <location>
        <begin position="133"/>
        <end position="153"/>
    </location>
</feature>
<organism evidence="3 4">
    <name type="scientific">Sporichthya brevicatena</name>
    <dbReference type="NCBI Taxonomy" id="171442"/>
    <lineage>
        <taxon>Bacteria</taxon>
        <taxon>Bacillati</taxon>
        <taxon>Actinomycetota</taxon>
        <taxon>Actinomycetes</taxon>
        <taxon>Sporichthyales</taxon>
        <taxon>Sporichthyaceae</taxon>
        <taxon>Sporichthya</taxon>
    </lineage>
</organism>
<reference evidence="3 4" key="1">
    <citation type="journal article" date="2019" name="Int. J. Syst. Evol. Microbiol.">
        <title>The Global Catalogue of Microorganisms (GCM) 10K type strain sequencing project: providing services to taxonomists for standard genome sequencing and annotation.</title>
        <authorList>
            <consortium name="The Broad Institute Genomics Platform"/>
            <consortium name="The Broad Institute Genome Sequencing Center for Infectious Disease"/>
            <person name="Wu L."/>
            <person name="Ma J."/>
        </authorList>
    </citation>
    <scope>NUCLEOTIDE SEQUENCE [LARGE SCALE GENOMIC DNA]</scope>
    <source>
        <strain evidence="3 4">JCM 10671</strain>
    </source>
</reference>
<protein>
    <submittedName>
        <fullName evidence="3">Uncharacterized protein</fullName>
    </submittedName>
</protein>
<dbReference type="Proteomes" id="UP001500957">
    <property type="component" value="Unassembled WGS sequence"/>
</dbReference>
<dbReference type="EMBL" id="BAAAHE010000029">
    <property type="protein sequence ID" value="GAA0627372.1"/>
    <property type="molecule type" value="Genomic_DNA"/>
</dbReference>
<keyword evidence="2" id="KW-0472">Membrane</keyword>
<feature type="transmembrane region" description="Helical" evidence="2">
    <location>
        <begin position="93"/>
        <end position="112"/>
    </location>
</feature>
<evidence type="ECO:0000313" key="3">
    <source>
        <dbReference type="EMBL" id="GAA0627372.1"/>
    </source>
</evidence>
<name>A0ABN1H2N9_9ACTN</name>
<dbReference type="RefSeq" id="WP_344606839.1">
    <property type="nucleotide sequence ID" value="NZ_BAAAHE010000029.1"/>
</dbReference>
<keyword evidence="2" id="KW-0812">Transmembrane</keyword>
<evidence type="ECO:0000256" key="2">
    <source>
        <dbReference type="SAM" id="Phobius"/>
    </source>
</evidence>